<evidence type="ECO:0000313" key="2">
    <source>
        <dbReference type="Proteomes" id="UP000050571"/>
    </source>
</evidence>
<dbReference type="Proteomes" id="UP000050571">
    <property type="component" value="Segment"/>
</dbReference>
<accession>I7JVQ5</accession>
<dbReference type="KEGG" id="vg:14010832"/>
<gene>
    <name evidence="1" type="primary">CP21_022</name>
</gene>
<keyword evidence="2" id="KW-1185">Reference proteome</keyword>
<evidence type="ECO:0000313" key="1">
    <source>
        <dbReference type="EMBL" id="CCH63484.1"/>
    </source>
</evidence>
<organism evidence="1 2">
    <name type="scientific">Campylobacter phage CP21</name>
    <dbReference type="NCBI Taxonomy" id="2881391"/>
    <lineage>
        <taxon>Viruses</taxon>
        <taxon>Duplodnaviria</taxon>
        <taxon>Heunggongvirae</taxon>
        <taxon>Uroviricota</taxon>
        <taxon>Caudoviricetes</taxon>
        <taxon>Connertonviridae</taxon>
        <taxon>Firehammervirus</taxon>
        <taxon>Firehammervirus CP21</taxon>
    </lineage>
</organism>
<protein>
    <submittedName>
        <fullName evidence="1">Uncharacterized protein</fullName>
    </submittedName>
</protein>
<dbReference type="RefSeq" id="YP_007005092.1">
    <property type="nucleotide sequence ID" value="NC_019507.1"/>
</dbReference>
<proteinExistence type="predicted"/>
<sequence>MLKDKRIKKYCKKVIGTTNGVVDHDKISYNNIVYKFDNLYILFAFTKIFKIELGAYPTQKFDSFVYIKPAYKKLVPQETTVSFKDFLFNRFNLNNIDKLSDLYQKSMFDPKNYYKLATVEHYRGLVIVGWIVFHQMMYSICNNLYSDDANDN</sequence>
<dbReference type="EMBL" id="HE815464">
    <property type="protein sequence ID" value="CCH63484.1"/>
    <property type="molecule type" value="Genomic_DNA"/>
</dbReference>
<reference evidence="1 2" key="1">
    <citation type="journal article" date="2012" name="J. Virol.">
        <title>The Complete Genome Sequence of Bacteriophage CP21 Reveals Modular Shuffling in Campylobacter Group II Phages.</title>
        <authorList>
            <person name="Hammerl J.A."/>
            <person name="Jackel C."/>
            <person name="Reetz J."/>
            <person name="Hertwig S."/>
        </authorList>
    </citation>
    <scope>NUCLEOTIDE SEQUENCE [LARGE SCALE GENOMIC DNA]</scope>
</reference>
<dbReference type="GeneID" id="14010832"/>
<name>I7JVQ5_9CAUD</name>